<proteinExistence type="predicted"/>
<name>A0A2D0YMA5_9CAUD</name>
<dbReference type="PANTHER" id="PTHR13308">
    <property type="entry name" value="NEDD4-BINDING PROTEIN 2-LIKE 1"/>
    <property type="match status" value="1"/>
</dbReference>
<dbReference type="Gene3D" id="3.40.50.300">
    <property type="entry name" value="P-loop containing nucleotide triphosphate hydrolases"/>
    <property type="match status" value="1"/>
</dbReference>
<dbReference type="RefSeq" id="YP_009794751.1">
    <property type="nucleotide sequence ID" value="NC_047882.1"/>
</dbReference>
<dbReference type="GeneID" id="54985026"/>
<dbReference type="InterPro" id="IPR027417">
    <property type="entry name" value="P-loop_NTPase"/>
</dbReference>
<evidence type="ECO:0000313" key="2">
    <source>
        <dbReference type="Proteomes" id="UP000241680"/>
    </source>
</evidence>
<dbReference type="EMBL" id="KY883655">
    <property type="protein sequence ID" value="ASV43586.1"/>
    <property type="molecule type" value="Genomic_DNA"/>
</dbReference>
<dbReference type="SUPFAM" id="SSF52540">
    <property type="entry name" value="P-loop containing nucleoside triphosphate hydrolases"/>
    <property type="match status" value="1"/>
</dbReference>
<sequence length="138" mass="15634">MKTLYLVRGVSGSGKSTLASELVKYLPNSFEISADEFFTDSEGRYNFDASQLAKAHAWCRAAARDILFHSDTKNLIVHNTFTTEKELEPYIEMANLCSARIVCLVVENRHGNMSVHDVPEETLLAQVRRLKASIKLWR</sequence>
<reference evidence="1 2" key="1">
    <citation type="journal article" date="2017" name="Sci. Rep.">
        <title>Analysis of the CRISPR-Cas system in bacteriophages active on epidemic strains of Vibrio cholerae in Bangladesh.</title>
        <authorList>
            <person name="Naser I.B."/>
            <person name="Hoque M.M."/>
            <person name="Nahid M.A."/>
            <person name="Tareq T.M."/>
            <person name="Rocky M.K."/>
            <person name="Faruque S.M."/>
        </authorList>
    </citation>
    <scope>NUCLEOTIDE SEQUENCE [LARGE SCALE GENOMIC DNA]</scope>
</reference>
<dbReference type="Proteomes" id="UP000241680">
    <property type="component" value="Segment"/>
</dbReference>
<evidence type="ECO:0000313" key="1">
    <source>
        <dbReference type="EMBL" id="ASV43586.1"/>
    </source>
</evidence>
<keyword evidence="2" id="KW-1185">Reference proteome</keyword>
<accession>A0A2D0YMA5</accession>
<organism evidence="1 2">
    <name type="scientific">Vibrio phage JSF12</name>
    <dbReference type="NCBI Taxonomy" id="1983595"/>
    <lineage>
        <taxon>Viruses</taxon>
        <taxon>Duplodnaviria</taxon>
        <taxon>Heunggongvirae</taxon>
        <taxon>Uroviricota</taxon>
        <taxon>Caudoviricetes</taxon>
        <taxon>Demerecviridae</taxon>
        <taxon>Ermolyevavirinae</taxon>
        <taxon>Jesfedecavirus</taxon>
        <taxon>Jesfedecavirus JSF12</taxon>
    </lineage>
</organism>
<dbReference type="InterPro" id="IPR026302">
    <property type="entry name" value="NEDD4-bd_p2"/>
</dbReference>
<evidence type="ECO:0008006" key="3">
    <source>
        <dbReference type="Google" id="ProtNLM"/>
    </source>
</evidence>
<dbReference type="PANTHER" id="PTHR13308:SF40">
    <property type="entry name" value="NEDD4-BINDING PROTEIN 2-LIKE 1"/>
    <property type="match status" value="1"/>
</dbReference>
<dbReference type="KEGG" id="vg:54985026"/>
<dbReference type="Pfam" id="PF13671">
    <property type="entry name" value="AAA_33"/>
    <property type="match status" value="1"/>
</dbReference>
<protein>
    <recommendedName>
        <fullName evidence="3">3'-phosphatase, 5'-polynucleotide kinase</fullName>
    </recommendedName>
</protein>